<dbReference type="Gene3D" id="1.20.990.10">
    <property type="entry name" value="NADPH-cytochrome p450 Reductase, Chain A, domain 3"/>
    <property type="match status" value="1"/>
</dbReference>
<evidence type="ECO:0000313" key="8">
    <source>
        <dbReference type="Proteomes" id="UP000007266"/>
    </source>
</evidence>
<dbReference type="InterPro" id="IPR017938">
    <property type="entry name" value="Riboflavin_synthase-like_b-brl"/>
</dbReference>
<evidence type="ECO:0000259" key="6">
    <source>
        <dbReference type="PROSITE" id="PS51384"/>
    </source>
</evidence>
<dbReference type="InParanoid" id="D7EIT2"/>
<dbReference type="EMBL" id="KQ971380">
    <property type="protein sequence ID" value="EFA12372.2"/>
    <property type="molecule type" value="Genomic_DNA"/>
</dbReference>
<evidence type="ECO:0000256" key="1">
    <source>
        <dbReference type="ARBA" id="ARBA00001974"/>
    </source>
</evidence>
<dbReference type="HOGENOM" id="CLU_001570_17_0_1"/>
<dbReference type="PANTHER" id="PTHR19384:SF17">
    <property type="entry name" value="NADPH--CYTOCHROME P450 REDUCTASE"/>
    <property type="match status" value="1"/>
</dbReference>
<dbReference type="Gene3D" id="2.40.30.10">
    <property type="entry name" value="Translation factors"/>
    <property type="match status" value="1"/>
</dbReference>
<keyword evidence="3" id="KW-0274">FAD</keyword>
<dbReference type="PRINTS" id="PR00371">
    <property type="entry name" value="FPNCR"/>
</dbReference>
<reference evidence="7 8" key="2">
    <citation type="journal article" date="2010" name="Nucleic Acids Res.">
        <title>BeetleBase in 2010: revisions to provide comprehensive genomic information for Tribolium castaneum.</title>
        <authorList>
            <person name="Kim H.S."/>
            <person name="Murphy T."/>
            <person name="Xia J."/>
            <person name="Caragea D."/>
            <person name="Park Y."/>
            <person name="Beeman R.W."/>
            <person name="Lorenzen M.D."/>
            <person name="Butcher S."/>
            <person name="Manak J.R."/>
            <person name="Brown S.J."/>
        </authorList>
    </citation>
    <scope>GENOME REANNOTATION</scope>
    <source>
        <strain evidence="7 8">Georgia GA2</strain>
    </source>
</reference>
<dbReference type="Pfam" id="PF00667">
    <property type="entry name" value="FAD_binding_1"/>
    <property type="match status" value="1"/>
</dbReference>
<dbReference type="GO" id="GO:0010181">
    <property type="term" value="F:FMN binding"/>
    <property type="evidence" value="ECO:0000318"/>
    <property type="project" value="GO_Central"/>
</dbReference>
<dbReference type="GO" id="GO:0006809">
    <property type="term" value="P:nitric oxide biosynthetic process"/>
    <property type="evidence" value="ECO:0000318"/>
    <property type="project" value="GO_Central"/>
</dbReference>
<dbReference type="InterPro" id="IPR039261">
    <property type="entry name" value="FNR_nucleotide-bd"/>
</dbReference>
<dbReference type="GO" id="GO:0050660">
    <property type="term" value="F:flavin adenine dinucleotide binding"/>
    <property type="evidence" value="ECO:0000318"/>
    <property type="project" value="GO_Central"/>
</dbReference>
<dbReference type="GO" id="GO:0003958">
    <property type="term" value="F:NADPH-hemoprotein reductase activity"/>
    <property type="evidence" value="ECO:0000318"/>
    <property type="project" value="GO_Central"/>
</dbReference>
<dbReference type="PRINTS" id="PR00410">
    <property type="entry name" value="PHEHYDRXLASE"/>
</dbReference>
<evidence type="ECO:0000256" key="5">
    <source>
        <dbReference type="ARBA" id="ARBA00023797"/>
    </source>
</evidence>
<dbReference type="InterPro" id="IPR001433">
    <property type="entry name" value="OxRdtase_FAD/NAD-bd"/>
</dbReference>
<dbReference type="Gene3D" id="3.40.50.80">
    <property type="entry name" value="Nucleotide-binding domain of ferredoxin-NADP reductase (FNR) module"/>
    <property type="match status" value="1"/>
</dbReference>
<name>D7EIT2_TRICA</name>
<dbReference type="EC" id="1.6.2.4" evidence="5"/>
<protein>
    <recommendedName>
        <fullName evidence="5">NADPH--hemoprotein reductase</fullName>
        <ecNumber evidence="5">1.6.2.4</ecNumber>
    </recommendedName>
</protein>
<keyword evidence="8" id="KW-1185">Reference proteome</keyword>
<dbReference type="SUPFAM" id="SSF63380">
    <property type="entry name" value="Riboflavin synthase domain-like"/>
    <property type="match status" value="1"/>
</dbReference>
<dbReference type="KEGG" id="tca:655238"/>
<dbReference type="SUPFAM" id="SSF52343">
    <property type="entry name" value="Ferredoxin reductase-like, C-terminal NADP-linked domain"/>
    <property type="match status" value="1"/>
</dbReference>
<dbReference type="PANTHER" id="PTHR19384">
    <property type="entry name" value="NITRIC OXIDE SYNTHASE-RELATED"/>
    <property type="match status" value="1"/>
</dbReference>
<gene>
    <name evidence="7" type="primary">AUGUSTUS-3.0.2_02078</name>
    <name evidence="7" type="ORF">TcasGA2_TC002078</name>
</gene>
<dbReference type="OMA" id="WLYVGAK"/>
<evidence type="ECO:0000256" key="2">
    <source>
        <dbReference type="ARBA" id="ARBA00022630"/>
    </source>
</evidence>
<keyword evidence="2" id="KW-0285">Flavoprotein</keyword>
<dbReference type="PROSITE" id="PS51384">
    <property type="entry name" value="FAD_FR"/>
    <property type="match status" value="1"/>
</dbReference>
<dbReference type="eggNOG" id="KOG1158">
    <property type="taxonomic scope" value="Eukaryota"/>
</dbReference>
<dbReference type="CDD" id="cd06203">
    <property type="entry name" value="methionine_synthase_red"/>
    <property type="match status" value="1"/>
</dbReference>
<reference evidence="7 8" key="1">
    <citation type="journal article" date="2008" name="Nature">
        <title>The genome of the model beetle and pest Tribolium castaneum.</title>
        <authorList>
            <consortium name="Tribolium Genome Sequencing Consortium"/>
            <person name="Richards S."/>
            <person name="Gibbs R.A."/>
            <person name="Weinstock G.M."/>
            <person name="Brown S.J."/>
            <person name="Denell R."/>
            <person name="Beeman R.W."/>
            <person name="Gibbs R."/>
            <person name="Beeman R.W."/>
            <person name="Brown S.J."/>
            <person name="Bucher G."/>
            <person name="Friedrich M."/>
            <person name="Grimmelikhuijzen C.J."/>
            <person name="Klingler M."/>
            <person name="Lorenzen M."/>
            <person name="Richards S."/>
            <person name="Roth S."/>
            <person name="Schroder R."/>
            <person name="Tautz D."/>
            <person name="Zdobnov E.M."/>
            <person name="Muzny D."/>
            <person name="Gibbs R.A."/>
            <person name="Weinstock G.M."/>
            <person name="Attaway T."/>
            <person name="Bell S."/>
            <person name="Buhay C.J."/>
            <person name="Chandrabose M.N."/>
            <person name="Chavez D."/>
            <person name="Clerk-Blankenburg K.P."/>
            <person name="Cree A."/>
            <person name="Dao M."/>
            <person name="Davis C."/>
            <person name="Chacko J."/>
            <person name="Dinh H."/>
            <person name="Dugan-Rocha S."/>
            <person name="Fowler G."/>
            <person name="Garner T.T."/>
            <person name="Garnes J."/>
            <person name="Gnirke A."/>
            <person name="Hawes A."/>
            <person name="Hernandez J."/>
            <person name="Hines S."/>
            <person name="Holder M."/>
            <person name="Hume J."/>
            <person name="Jhangiani S.N."/>
            <person name="Joshi V."/>
            <person name="Khan Z.M."/>
            <person name="Jackson L."/>
            <person name="Kovar C."/>
            <person name="Kowis A."/>
            <person name="Lee S."/>
            <person name="Lewis L.R."/>
            <person name="Margolis J."/>
            <person name="Morgan M."/>
            <person name="Nazareth L.V."/>
            <person name="Nguyen N."/>
            <person name="Okwuonu G."/>
            <person name="Parker D."/>
            <person name="Richards S."/>
            <person name="Ruiz S.J."/>
            <person name="Santibanez J."/>
            <person name="Savard J."/>
            <person name="Scherer S.E."/>
            <person name="Schneider B."/>
            <person name="Sodergren E."/>
            <person name="Tautz D."/>
            <person name="Vattahil S."/>
            <person name="Villasana D."/>
            <person name="White C.S."/>
            <person name="Wright R."/>
            <person name="Park Y."/>
            <person name="Beeman R.W."/>
            <person name="Lord J."/>
            <person name="Oppert B."/>
            <person name="Lorenzen M."/>
            <person name="Brown S."/>
            <person name="Wang L."/>
            <person name="Savard J."/>
            <person name="Tautz D."/>
            <person name="Richards S."/>
            <person name="Weinstock G."/>
            <person name="Gibbs R.A."/>
            <person name="Liu Y."/>
            <person name="Worley K."/>
            <person name="Weinstock G."/>
            <person name="Elsik C.G."/>
            <person name="Reese J.T."/>
            <person name="Elhaik E."/>
            <person name="Landan G."/>
            <person name="Graur D."/>
            <person name="Arensburger P."/>
            <person name="Atkinson P."/>
            <person name="Beeman R.W."/>
            <person name="Beidler J."/>
            <person name="Brown S.J."/>
            <person name="Demuth J.P."/>
            <person name="Drury D.W."/>
            <person name="Du Y.Z."/>
            <person name="Fujiwara H."/>
            <person name="Lorenzen M."/>
            <person name="Maselli V."/>
            <person name="Osanai M."/>
            <person name="Park Y."/>
            <person name="Robertson H.M."/>
            <person name="Tu Z."/>
            <person name="Wang J.J."/>
            <person name="Wang S."/>
            <person name="Richards S."/>
            <person name="Song H."/>
            <person name="Zhang L."/>
            <person name="Sodergren E."/>
            <person name="Werner D."/>
            <person name="Stanke M."/>
            <person name="Morgenstern B."/>
            <person name="Solovyev V."/>
            <person name="Kosarev P."/>
            <person name="Brown G."/>
            <person name="Chen H.C."/>
            <person name="Ermolaeva O."/>
            <person name="Hlavina W."/>
            <person name="Kapustin Y."/>
            <person name="Kiryutin B."/>
            <person name="Kitts P."/>
            <person name="Maglott D."/>
            <person name="Pruitt K."/>
            <person name="Sapojnikov V."/>
            <person name="Souvorov A."/>
            <person name="Mackey A.J."/>
            <person name="Waterhouse R.M."/>
            <person name="Wyder S."/>
            <person name="Zdobnov E.M."/>
            <person name="Zdobnov E.M."/>
            <person name="Wyder S."/>
            <person name="Kriventseva E.V."/>
            <person name="Kadowaki T."/>
            <person name="Bork P."/>
            <person name="Aranda M."/>
            <person name="Bao R."/>
            <person name="Beermann A."/>
            <person name="Berns N."/>
            <person name="Bolognesi R."/>
            <person name="Bonneton F."/>
            <person name="Bopp D."/>
            <person name="Brown S.J."/>
            <person name="Bucher G."/>
            <person name="Butts T."/>
            <person name="Chaumot A."/>
            <person name="Denell R.E."/>
            <person name="Ferrier D.E."/>
            <person name="Friedrich M."/>
            <person name="Gordon C.M."/>
            <person name="Jindra M."/>
            <person name="Klingler M."/>
            <person name="Lan Q."/>
            <person name="Lattorff H.M."/>
            <person name="Laudet V."/>
            <person name="von Levetsow C."/>
            <person name="Liu Z."/>
            <person name="Lutz R."/>
            <person name="Lynch J.A."/>
            <person name="da Fonseca R.N."/>
            <person name="Posnien N."/>
            <person name="Reuter R."/>
            <person name="Roth S."/>
            <person name="Savard J."/>
            <person name="Schinko J.B."/>
            <person name="Schmitt C."/>
            <person name="Schoppmeier M."/>
            <person name="Schroder R."/>
            <person name="Shippy T.D."/>
            <person name="Simonnet F."/>
            <person name="Marques-Souza H."/>
            <person name="Tautz D."/>
            <person name="Tomoyasu Y."/>
            <person name="Trauner J."/>
            <person name="Van der Zee M."/>
            <person name="Vervoort M."/>
            <person name="Wittkopp N."/>
            <person name="Wimmer E.A."/>
            <person name="Yang X."/>
            <person name="Jones A.K."/>
            <person name="Sattelle D.B."/>
            <person name="Ebert P.R."/>
            <person name="Nelson D."/>
            <person name="Scott J.G."/>
            <person name="Beeman R.W."/>
            <person name="Muthukrishnan S."/>
            <person name="Kramer K.J."/>
            <person name="Arakane Y."/>
            <person name="Beeman R.W."/>
            <person name="Zhu Q."/>
            <person name="Hogenkamp D."/>
            <person name="Dixit R."/>
            <person name="Oppert B."/>
            <person name="Jiang H."/>
            <person name="Zou Z."/>
            <person name="Marshall J."/>
            <person name="Elpidina E."/>
            <person name="Vinokurov K."/>
            <person name="Oppert C."/>
            <person name="Zou Z."/>
            <person name="Evans J."/>
            <person name="Lu Z."/>
            <person name="Zhao P."/>
            <person name="Sumathipala N."/>
            <person name="Altincicek B."/>
            <person name="Vilcinskas A."/>
            <person name="Williams M."/>
            <person name="Hultmark D."/>
            <person name="Hetru C."/>
            <person name="Jiang H."/>
            <person name="Grimmelikhuijzen C.J."/>
            <person name="Hauser F."/>
            <person name="Cazzamali G."/>
            <person name="Williamson M."/>
            <person name="Park Y."/>
            <person name="Li B."/>
            <person name="Tanaka Y."/>
            <person name="Predel R."/>
            <person name="Neupert S."/>
            <person name="Schachtner J."/>
            <person name="Verleyen P."/>
            <person name="Raible F."/>
            <person name="Bork P."/>
            <person name="Friedrich M."/>
            <person name="Walden K.K."/>
            <person name="Robertson H.M."/>
            <person name="Angeli S."/>
            <person name="Foret S."/>
            <person name="Bucher G."/>
            <person name="Schuetz S."/>
            <person name="Maleszka R."/>
            <person name="Wimmer E.A."/>
            <person name="Beeman R.W."/>
            <person name="Lorenzen M."/>
            <person name="Tomoyasu Y."/>
            <person name="Miller S.C."/>
            <person name="Grossmann D."/>
            <person name="Bucher G."/>
        </authorList>
    </citation>
    <scope>NUCLEOTIDE SEQUENCE [LARGE SCALE GENOMIC DNA]</scope>
    <source>
        <strain evidence="7 8">Georgia GA2</strain>
    </source>
</reference>
<dbReference type="InterPro" id="IPR017927">
    <property type="entry name" value="FAD-bd_FR_type"/>
</dbReference>
<organism evidence="7 8">
    <name type="scientific">Tribolium castaneum</name>
    <name type="common">Red flour beetle</name>
    <dbReference type="NCBI Taxonomy" id="7070"/>
    <lineage>
        <taxon>Eukaryota</taxon>
        <taxon>Metazoa</taxon>
        <taxon>Ecdysozoa</taxon>
        <taxon>Arthropoda</taxon>
        <taxon>Hexapoda</taxon>
        <taxon>Insecta</taxon>
        <taxon>Pterygota</taxon>
        <taxon>Neoptera</taxon>
        <taxon>Endopterygota</taxon>
        <taxon>Coleoptera</taxon>
        <taxon>Polyphaga</taxon>
        <taxon>Cucujiformia</taxon>
        <taxon>Tenebrionidae</taxon>
        <taxon>Tenebrionidae incertae sedis</taxon>
        <taxon>Tribolium</taxon>
    </lineage>
</organism>
<accession>D7EIT2</accession>
<dbReference type="STRING" id="7070.D7EIT2"/>
<feature type="domain" description="FAD-binding FR-type" evidence="6">
    <location>
        <begin position="46"/>
        <end position="271"/>
    </location>
</feature>
<dbReference type="InterPro" id="IPR003097">
    <property type="entry name" value="CysJ-like_FAD-binding"/>
</dbReference>
<dbReference type="GO" id="GO:0009725">
    <property type="term" value="P:response to hormone"/>
    <property type="evidence" value="ECO:0000318"/>
    <property type="project" value="GO_Central"/>
</dbReference>
<dbReference type="InterPro" id="IPR023173">
    <property type="entry name" value="NADPH_Cyt_P450_Rdtase_alpha"/>
</dbReference>
<dbReference type="OrthoDB" id="1856718at2759"/>
<dbReference type="Pfam" id="PF00175">
    <property type="entry name" value="NAD_binding_1"/>
    <property type="match status" value="1"/>
</dbReference>
<evidence type="ECO:0000256" key="3">
    <source>
        <dbReference type="ARBA" id="ARBA00022827"/>
    </source>
</evidence>
<sequence>MSCVTHLNFEVKNMSSTYLKVTFFEAGGEFEVCDEWKYRVVSFAVSEIYHKGVKSARKLAEGSKTVYKLGLDLEGVGVDFMPGDTIGVLPRNDESLVEKIFIRLGVEAQADQPCELGVSPNSGKKNAVVPKHLPVRSTLRTIFLNHVDLHTPPKKLFLKSLLGFATGSDASRLTSLSSPQSPDYSDFIASNPSLLNVLETFPSLTPPISLLLEHLPPLQPRPYSICSSPLSHTLEITFDVTGLCTKFMEKQISSKNQIAFYFRKPGLFRLPNLANPVIMIATGTGIAPFRGFLQHWKLANEFGDVWLFYGCRFRDRDFLFKDEINELMCEGIVNRLNVAFSRESDSKKYIQSEIDKRGADFVDWVNRGARIYVCGDFRTVVKDVRTCVAKNLVKYGGLDEEKAEDFVKGDRFIVDTWN</sequence>
<evidence type="ECO:0000313" key="7">
    <source>
        <dbReference type="EMBL" id="EFA12372.2"/>
    </source>
</evidence>
<dbReference type="AlphaFoldDB" id="D7EIT2"/>
<dbReference type="FunFam" id="3.40.50.80:FF:000032">
    <property type="entry name" value="NADPH-dependent diflavin oxidoreductase 1"/>
    <property type="match status" value="1"/>
</dbReference>
<proteinExistence type="predicted"/>
<comment type="cofactor">
    <cofactor evidence="1">
        <name>FAD</name>
        <dbReference type="ChEBI" id="CHEBI:57692"/>
    </cofactor>
</comment>
<evidence type="ECO:0000256" key="4">
    <source>
        <dbReference type="ARBA" id="ARBA00023002"/>
    </source>
</evidence>
<dbReference type="InterPro" id="IPR001709">
    <property type="entry name" value="Flavoprot_Pyr_Nucl_cyt_Rdtase"/>
</dbReference>
<dbReference type="GO" id="GO:0005829">
    <property type="term" value="C:cytosol"/>
    <property type="evidence" value="ECO:0000318"/>
    <property type="project" value="GO_Central"/>
</dbReference>
<keyword evidence="4" id="KW-0560">Oxidoreductase</keyword>
<dbReference type="Proteomes" id="UP000007266">
    <property type="component" value="Linkage group 10"/>
</dbReference>